<dbReference type="InterPro" id="IPR050345">
    <property type="entry name" value="Aliph_Amidase/BUP"/>
</dbReference>
<dbReference type="EMBL" id="JAARLZ010000003">
    <property type="protein sequence ID" value="NII06102.1"/>
    <property type="molecule type" value="Genomic_DNA"/>
</dbReference>
<proteinExistence type="predicted"/>
<protein>
    <submittedName>
        <fullName evidence="3">Carbon-nitrogen hydrolase</fullName>
    </submittedName>
</protein>
<reference evidence="3 4" key="1">
    <citation type="submission" date="2020-03" db="EMBL/GenBank/DDBJ databases">
        <authorList>
            <person name="Lai Q."/>
        </authorList>
    </citation>
    <scope>NUCLEOTIDE SEQUENCE [LARGE SCALE GENOMIC DNA]</scope>
    <source>
        <strain evidence="3 4">CCUG 25036</strain>
    </source>
</reference>
<evidence type="ECO:0000313" key="3">
    <source>
        <dbReference type="EMBL" id="NII06102.1"/>
    </source>
</evidence>
<dbReference type="InterPro" id="IPR036526">
    <property type="entry name" value="C-N_Hydrolase_sf"/>
</dbReference>
<dbReference type="GO" id="GO:0050126">
    <property type="term" value="F:N-carbamoylputrescine amidase activity"/>
    <property type="evidence" value="ECO:0007669"/>
    <property type="project" value="TreeGrafter"/>
</dbReference>
<dbReference type="FunFam" id="3.60.110.10:FF:000010">
    <property type="entry name" value="Carbon-nitrogen hydrolase"/>
    <property type="match status" value="1"/>
</dbReference>
<gene>
    <name evidence="3" type="ORF">HBF25_06845</name>
</gene>
<feature type="domain" description="CN hydrolase" evidence="2">
    <location>
        <begin position="4"/>
        <end position="266"/>
    </location>
</feature>
<dbReference type="Pfam" id="PF00795">
    <property type="entry name" value="CN_hydrolase"/>
    <property type="match status" value="1"/>
</dbReference>
<dbReference type="Gene3D" id="3.60.110.10">
    <property type="entry name" value="Carbon-nitrogen hydrolase"/>
    <property type="match status" value="1"/>
</dbReference>
<comment type="caution">
    <text evidence="3">The sequence shown here is derived from an EMBL/GenBank/DDBJ whole genome shotgun (WGS) entry which is preliminary data.</text>
</comment>
<keyword evidence="4" id="KW-1185">Reference proteome</keyword>
<accession>A0A7X5U970</accession>
<dbReference type="Proteomes" id="UP000490980">
    <property type="component" value="Unassembled WGS sequence"/>
</dbReference>
<keyword evidence="1 3" id="KW-0378">Hydrolase</keyword>
<name>A0A7X5U970_9GAMM</name>
<evidence type="ECO:0000256" key="1">
    <source>
        <dbReference type="ARBA" id="ARBA00022801"/>
    </source>
</evidence>
<dbReference type="SUPFAM" id="SSF56317">
    <property type="entry name" value="Carbon-nitrogen hydrolase"/>
    <property type="match status" value="1"/>
</dbReference>
<dbReference type="PANTHER" id="PTHR43674">
    <property type="entry name" value="NITRILASE C965.09-RELATED"/>
    <property type="match status" value="1"/>
</dbReference>
<sequence length="296" mass="32942">MTRKTLKVALLQETDHGNRDANLDAIEAGLRKAAAAGVELVLLQELHNGPYFCQHESVDVFDLAETIPGPGTDRIGKLAEELKLVVVASIFEKRATGLYHNTAVVFDRSREIAGKYRKMHIPDDPAFYEKFYFTPGDIGFEPIRTSVGKLGVLVCWDQWYPEAARLMALAGADLLFYPTAIGWDPNDNDAEKGRQREAWITVQRGHAVANGLPLLSCNRTGYEADPSGVGSGIQFWGSSFVAGPQGEFLAQAGTDGAELLICDVDMERSEHVRRIWPFLRDRRIDAYGDLTRRFRD</sequence>
<organism evidence="3 4">
    <name type="scientific">Luteibacter anthropi</name>
    <dbReference type="NCBI Taxonomy" id="564369"/>
    <lineage>
        <taxon>Bacteria</taxon>
        <taxon>Pseudomonadati</taxon>
        <taxon>Pseudomonadota</taxon>
        <taxon>Gammaproteobacteria</taxon>
        <taxon>Lysobacterales</taxon>
        <taxon>Rhodanobacteraceae</taxon>
        <taxon>Luteibacter</taxon>
    </lineage>
</organism>
<dbReference type="AlphaFoldDB" id="A0A7X5U970"/>
<dbReference type="RefSeq" id="WP_166947194.1">
    <property type="nucleotide sequence ID" value="NZ_JAARLZ010000003.1"/>
</dbReference>
<dbReference type="CDD" id="cd07573">
    <property type="entry name" value="CPA"/>
    <property type="match status" value="1"/>
</dbReference>
<evidence type="ECO:0000259" key="2">
    <source>
        <dbReference type="PROSITE" id="PS50263"/>
    </source>
</evidence>
<dbReference type="InterPro" id="IPR003010">
    <property type="entry name" value="C-N_Hydrolase"/>
</dbReference>
<dbReference type="PANTHER" id="PTHR43674:SF2">
    <property type="entry name" value="BETA-UREIDOPROPIONASE"/>
    <property type="match status" value="1"/>
</dbReference>
<dbReference type="GO" id="GO:0033388">
    <property type="term" value="P:putrescine biosynthetic process from arginine"/>
    <property type="evidence" value="ECO:0007669"/>
    <property type="project" value="TreeGrafter"/>
</dbReference>
<evidence type="ECO:0000313" key="4">
    <source>
        <dbReference type="Proteomes" id="UP000490980"/>
    </source>
</evidence>
<dbReference type="PROSITE" id="PS50263">
    <property type="entry name" value="CN_HYDROLASE"/>
    <property type="match status" value="1"/>
</dbReference>